<evidence type="ECO:0000313" key="4">
    <source>
        <dbReference type="Proteomes" id="UP000799770"/>
    </source>
</evidence>
<evidence type="ECO:0000259" key="1">
    <source>
        <dbReference type="Pfam" id="PF06985"/>
    </source>
</evidence>
<protein>
    <submittedName>
        <fullName evidence="3">Heterokaryon incompatibility protein-domain-containing protein</fullName>
    </submittedName>
</protein>
<dbReference type="OrthoDB" id="674604at2759"/>
<dbReference type="Proteomes" id="UP000799770">
    <property type="component" value="Unassembled WGS sequence"/>
</dbReference>
<dbReference type="InterPro" id="IPR058525">
    <property type="entry name" value="DUF8212"/>
</dbReference>
<dbReference type="Pfam" id="PF06985">
    <property type="entry name" value="HET"/>
    <property type="match status" value="1"/>
</dbReference>
<organism evidence="3 4">
    <name type="scientific">Lophiotrema nucula</name>
    <dbReference type="NCBI Taxonomy" id="690887"/>
    <lineage>
        <taxon>Eukaryota</taxon>
        <taxon>Fungi</taxon>
        <taxon>Dikarya</taxon>
        <taxon>Ascomycota</taxon>
        <taxon>Pezizomycotina</taxon>
        <taxon>Dothideomycetes</taxon>
        <taxon>Pleosporomycetidae</taxon>
        <taxon>Pleosporales</taxon>
        <taxon>Lophiotremataceae</taxon>
        <taxon>Lophiotrema</taxon>
    </lineage>
</organism>
<dbReference type="EMBL" id="ML977342">
    <property type="protein sequence ID" value="KAF2109382.1"/>
    <property type="molecule type" value="Genomic_DNA"/>
</dbReference>
<accession>A0A6A5YQM0</accession>
<dbReference type="Pfam" id="PF26640">
    <property type="entry name" value="DUF8212"/>
    <property type="match status" value="1"/>
</dbReference>
<reference evidence="3" key="1">
    <citation type="journal article" date="2020" name="Stud. Mycol.">
        <title>101 Dothideomycetes genomes: a test case for predicting lifestyles and emergence of pathogens.</title>
        <authorList>
            <person name="Haridas S."/>
            <person name="Albert R."/>
            <person name="Binder M."/>
            <person name="Bloem J."/>
            <person name="Labutti K."/>
            <person name="Salamov A."/>
            <person name="Andreopoulos B."/>
            <person name="Baker S."/>
            <person name="Barry K."/>
            <person name="Bills G."/>
            <person name="Bluhm B."/>
            <person name="Cannon C."/>
            <person name="Castanera R."/>
            <person name="Culley D."/>
            <person name="Daum C."/>
            <person name="Ezra D."/>
            <person name="Gonzalez J."/>
            <person name="Henrissat B."/>
            <person name="Kuo A."/>
            <person name="Liang C."/>
            <person name="Lipzen A."/>
            <person name="Lutzoni F."/>
            <person name="Magnuson J."/>
            <person name="Mondo S."/>
            <person name="Nolan M."/>
            <person name="Ohm R."/>
            <person name="Pangilinan J."/>
            <person name="Park H.-J."/>
            <person name="Ramirez L."/>
            <person name="Alfaro M."/>
            <person name="Sun H."/>
            <person name="Tritt A."/>
            <person name="Yoshinaga Y."/>
            <person name="Zwiers L.-H."/>
            <person name="Turgeon B."/>
            <person name="Goodwin S."/>
            <person name="Spatafora J."/>
            <person name="Crous P."/>
            <person name="Grigoriev I."/>
        </authorList>
    </citation>
    <scope>NUCLEOTIDE SEQUENCE</scope>
    <source>
        <strain evidence="3">CBS 627.86</strain>
    </source>
</reference>
<proteinExistence type="predicted"/>
<dbReference type="PANTHER" id="PTHR10622">
    <property type="entry name" value="HET DOMAIN-CONTAINING PROTEIN"/>
    <property type="match status" value="1"/>
</dbReference>
<name>A0A6A5YQM0_9PLEO</name>
<dbReference type="AlphaFoldDB" id="A0A6A5YQM0"/>
<evidence type="ECO:0000259" key="2">
    <source>
        <dbReference type="Pfam" id="PF26640"/>
    </source>
</evidence>
<feature type="domain" description="DUF8212" evidence="2">
    <location>
        <begin position="260"/>
        <end position="288"/>
    </location>
</feature>
<dbReference type="InterPro" id="IPR010730">
    <property type="entry name" value="HET"/>
</dbReference>
<evidence type="ECO:0000313" key="3">
    <source>
        <dbReference type="EMBL" id="KAF2109382.1"/>
    </source>
</evidence>
<dbReference type="PANTHER" id="PTHR10622:SF12">
    <property type="entry name" value="HET DOMAIN-CONTAINING PROTEIN"/>
    <property type="match status" value="1"/>
</dbReference>
<sequence length="563" mass="64449">MRLLNAQTLEFELFLGDPKPKYVILSHTWGNEEVTYQEMCWLKKLRSFPTELKANSLFPLIVDASSGGAQLPLTEEEITRRAGYEKIVQTAKIAKTEKCSYFWVDTCCIDKTSSTELQEAVNSMYRWYQESYICAVHLEDAEPKEDSGQTEEAYLSGVLLKSRWITRGWTLQELIAPRSLFFHDKQWRPIANKLHVLSEIEFATRIPVQVLETGRFSASSIAQRMSWAADRSTTRVEDRAYSLLGLFDVQMPMLYGEGEKAFIRLQEEILKHSTDDSIFAWKAKEGGSTTYRGLLARSPSEFQESHDVLAGDVGGKDIAMTGLGLQTSKDLCLYDIDNGIYKMILGAYRQSRLLIYLKKLSDGMPNQYQYARVNPRSLLNSTYMNPKMTIRSSTIQVRQHLHIPEGFRNDKFHSFRLRRSHIRTRFSLDIGTVSPSSQWRAKTKELIIPETTGDFESNIRFRLSSLPRGLETGDHLEVDVLLGFRKSRSKYWCRILKDREPLSSSYGLFNKFKANTGSTKTFAYQIIEHPKGTTSERFGVSIQPGLQNDKLCLFVDIDGLSEL</sequence>
<gene>
    <name evidence="3" type="ORF">BDV96DRAFT_234944</name>
</gene>
<feature type="domain" description="Heterokaryon incompatibility" evidence="1">
    <location>
        <begin position="22"/>
        <end position="145"/>
    </location>
</feature>
<keyword evidence="4" id="KW-1185">Reference proteome</keyword>